<dbReference type="InterPro" id="IPR027417">
    <property type="entry name" value="P-loop_NTPase"/>
</dbReference>
<sequence>MQKNSIPDLIRTENILFETDELMEEYKTYIEDYNFKEILQAEQFIDKDGHETKYVNDNVFNKEKERGRWNSNLKLYTASNLVSHSENCLIPFEPLVYCFNLNTHSFVWKDTRDIELYKYMDKEVIDKLVLPKEHKGILDIITNNEILDNGSDIIKNKSGGSVLLNTGLAGLGKTLCAEIYSEIKRRPLYSIHSAQLGTNGSQIEKVLKESFERAERWNAVLLLEIADTYIRCRDNDVNYNAIVASFLRVLEYYKGILFMTSNREDDIDDAIISRSICWLKFKKPQEEERRAIWNIYIKQFNLPCDDELIDKLVSEFDNVSGRDIKNISRLVSRYIQGYNIEKPTYENFSDCAIFRGVKAITD</sequence>
<dbReference type="EMBL" id="WFKK01000001">
    <property type="protein sequence ID" value="KAB7891347.1"/>
    <property type="molecule type" value="Genomic_DNA"/>
</dbReference>
<dbReference type="Pfam" id="PF00004">
    <property type="entry name" value="AAA"/>
    <property type="match status" value="1"/>
</dbReference>
<evidence type="ECO:0000313" key="3">
    <source>
        <dbReference type="Proteomes" id="UP000472839"/>
    </source>
</evidence>
<dbReference type="PANTHER" id="PTHR46411">
    <property type="entry name" value="FAMILY ATPASE, PUTATIVE-RELATED"/>
    <property type="match status" value="1"/>
</dbReference>
<accession>A0A6L4WWU6</accession>
<protein>
    <submittedName>
        <fullName evidence="2">AAA family ATPase</fullName>
    </submittedName>
</protein>
<feature type="domain" description="ATPase AAA-type core" evidence="1">
    <location>
        <begin position="166"/>
        <end position="274"/>
    </location>
</feature>
<dbReference type="RefSeq" id="WP_152279450.1">
    <property type="nucleotide sequence ID" value="NZ_WFKK01000001.1"/>
</dbReference>
<evidence type="ECO:0000313" key="2">
    <source>
        <dbReference type="EMBL" id="KAB7891347.1"/>
    </source>
</evidence>
<dbReference type="InterPro" id="IPR003959">
    <property type="entry name" value="ATPase_AAA_core"/>
</dbReference>
<dbReference type="PANTHER" id="PTHR46411:SF2">
    <property type="entry name" value="AAA+ ATPASE DOMAIN-CONTAINING PROTEIN"/>
    <property type="match status" value="1"/>
</dbReference>
<proteinExistence type="predicted"/>
<dbReference type="GO" id="GO:0005524">
    <property type="term" value="F:ATP binding"/>
    <property type="evidence" value="ECO:0007669"/>
    <property type="project" value="InterPro"/>
</dbReference>
<organism evidence="2 3">
    <name type="scientific">Poseidonibacter ostreae</name>
    <dbReference type="NCBI Taxonomy" id="2654171"/>
    <lineage>
        <taxon>Bacteria</taxon>
        <taxon>Pseudomonadati</taxon>
        <taxon>Campylobacterota</taxon>
        <taxon>Epsilonproteobacteria</taxon>
        <taxon>Campylobacterales</taxon>
        <taxon>Arcobacteraceae</taxon>
        <taxon>Poseidonibacter</taxon>
    </lineage>
</organism>
<comment type="caution">
    <text evidence="2">The sequence shown here is derived from an EMBL/GenBank/DDBJ whole genome shotgun (WGS) entry which is preliminary data.</text>
</comment>
<dbReference type="Proteomes" id="UP000472839">
    <property type="component" value="Unassembled WGS sequence"/>
</dbReference>
<dbReference type="GO" id="GO:0016887">
    <property type="term" value="F:ATP hydrolysis activity"/>
    <property type="evidence" value="ECO:0007669"/>
    <property type="project" value="InterPro"/>
</dbReference>
<evidence type="ECO:0000259" key="1">
    <source>
        <dbReference type="Pfam" id="PF00004"/>
    </source>
</evidence>
<dbReference type="SUPFAM" id="SSF52540">
    <property type="entry name" value="P-loop containing nucleoside triphosphate hydrolases"/>
    <property type="match status" value="1"/>
</dbReference>
<gene>
    <name evidence="2" type="ORF">GBG19_00495</name>
</gene>
<name>A0A6L4WWU6_9BACT</name>
<dbReference type="Gene3D" id="3.40.50.300">
    <property type="entry name" value="P-loop containing nucleotide triphosphate hydrolases"/>
    <property type="match status" value="1"/>
</dbReference>
<reference evidence="2 3" key="1">
    <citation type="submission" date="2019-10" db="EMBL/GenBank/DDBJ databases">
        <title>Poseidonibacter ostreae sp. nov., isolated from the gut of the Ostrea denselamellosa.</title>
        <authorList>
            <person name="Choi A."/>
        </authorList>
    </citation>
    <scope>NUCLEOTIDE SEQUENCE [LARGE SCALE GENOMIC DNA]</scope>
    <source>
        <strain evidence="2 3">SJOD-M-33</strain>
    </source>
</reference>
<dbReference type="AlphaFoldDB" id="A0A6L4WWU6"/>